<evidence type="ECO:0000256" key="5">
    <source>
        <dbReference type="ARBA" id="ARBA00023136"/>
    </source>
</evidence>
<gene>
    <name evidence="6" type="primary">dabA</name>
    <name evidence="8" type="ORF">Pan54_10200</name>
</gene>
<comment type="function">
    <text evidence="6">Part of an energy-coupled inorganic carbon pump.</text>
</comment>
<dbReference type="AlphaFoldDB" id="A0A5C5XBA6"/>
<dbReference type="RefSeq" id="WP_146502449.1">
    <property type="nucleotide sequence ID" value="NZ_SJPG01000001.1"/>
</dbReference>
<feature type="binding site" evidence="6">
    <location>
        <position position="719"/>
    </location>
    <ligand>
        <name>Zn(2+)</name>
        <dbReference type="ChEBI" id="CHEBI:29105"/>
    </ligand>
</feature>
<dbReference type="GO" id="GO:0005886">
    <property type="term" value="C:plasma membrane"/>
    <property type="evidence" value="ECO:0007669"/>
    <property type="project" value="UniProtKB-SubCell"/>
</dbReference>
<keyword evidence="4 6" id="KW-0862">Zinc</keyword>
<evidence type="ECO:0000313" key="8">
    <source>
        <dbReference type="EMBL" id="TWT60306.1"/>
    </source>
</evidence>
<evidence type="ECO:0000256" key="3">
    <source>
        <dbReference type="ARBA" id="ARBA00022723"/>
    </source>
</evidence>
<organism evidence="8 9">
    <name type="scientific">Rubinisphaera italica</name>
    <dbReference type="NCBI Taxonomy" id="2527969"/>
    <lineage>
        <taxon>Bacteria</taxon>
        <taxon>Pseudomonadati</taxon>
        <taxon>Planctomycetota</taxon>
        <taxon>Planctomycetia</taxon>
        <taxon>Planctomycetales</taxon>
        <taxon>Planctomycetaceae</taxon>
        <taxon>Rubinisphaera</taxon>
    </lineage>
</organism>
<feature type="region of interest" description="Disordered" evidence="7">
    <location>
        <begin position="175"/>
        <end position="195"/>
    </location>
</feature>
<comment type="similarity">
    <text evidence="6">Belongs to the inorganic carbon transporter (TC 9.A.2) DabA family.</text>
</comment>
<dbReference type="EMBL" id="SJPG01000001">
    <property type="protein sequence ID" value="TWT60306.1"/>
    <property type="molecule type" value="Genomic_DNA"/>
</dbReference>
<reference evidence="8 9" key="1">
    <citation type="submission" date="2019-02" db="EMBL/GenBank/DDBJ databases">
        <title>Deep-cultivation of Planctomycetes and their phenomic and genomic characterization uncovers novel biology.</title>
        <authorList>
            <person name="Wiegand S."/>
            <person name="Jogler M."/>
            <person name="Boedeker C."/>
            <person name="Pinto D."/>
            <person name="Vollmers J."/>
            <person name="Rivas-Marin E."/>
            <person name="Kohn T."/>
            <person name="Peeters S.H."/>
            <person name="Heuer A."/>
            <person name="Rast P."/>
            <person name="Oberbeckmann S."/>
            <person name="Bunk B."/>
            <person name="Jeske O."/>
            <person name="Meyerdierks A."/>
            <person name="Storesund J.E."/>
            <person name="Kallscheuer N."/>
            <person name="Luecker S."/>
            <person name="Lage O.M."/>
            <person name="Pohl T."/>
            <person name="Merkel B.J."/>
            <person name="Hornburger P."/>
            <person name="Mueller R.-W."/>
            <person name="Bruemmer F."/>
            <person name="Labrenz M."/>
            <person name="Spormann A.M."/>
            <person name="Op Den Camp H."/>
            <person name="Overmann J."/>
            <person name="Amann R."/>
            <person name="Jetten M.S.M."/>
            <person name="Mascher T."/>
            <person name="Medema M.H."/>
            <person name="Devos D.P."/>
            <person name="Kaster A.-K."/>
            <person name="Ovreas L."/>
            <person name="Rohde M."/>
            <person name="Galperin M.Y."/>
            <person name="Jogler C."/>
        </authorList>
    </citation>
    <scope>NUCLEOTIDE SEQUENCE [LARGE SCALE GENOMIC DNA]</scope>
    <source>
        <strain evidence="8 9">Pan54</strain>
    </source>
</reference>
<sequence length="1056" mass="118951">MHETTAESVPSQDQAIKSNENLHADLESAIHHAIHYLPSQGPITVFVHHNTLHSFEHLPFDQAVVVGGELYGCEPYLSEDRYRSELKRGRITLDDLRQVLMDDLDEGADELIASFGTRYTLRLSMLQMTLHNAPDAELRWLLAETDLLLRFNEELSPQRADQMIQQTRSWILRQQKTPDSSAAGSESSPNLPPLVNALLSESPAQSITSWPEAQWESFVLQLMWRICQQGVQASNKPAPSASSFARLHDLLLEVTGENTDVQVNEVLIRFCGAFLDQGFASFQLPDRELGFAKSFAKLFLHRLTIKPVWMKGLREELQAILTGDFDPLTSIANSLEMLGVEKQDLEKNVCSSLLALRGWTGMIWQMESEAPWLPYPAPEGTLNEYLAIRLILERYAISHFGQLQFGTKDLQKIRQKAELLSARVKGPTLKQRTYTVFQLAQVNGWTPEQLLSMTQPQWACLIEELEAFSSQERRRILHLAYERHYRVSTLDAVAIHSKRRHELPRKPNTKPAFMAIFCIDDREESFRRHLEEVDPECETASAAGFFAVAMYYQGADHAHYRPLCPNIITPKHYVREEPLFSAIDVSERRAQRRRNIGRFNHRVHASSRTMIGGWFTGVFGAIATFPMVARIMAPRLTSKIRQSMESFVRPPATELHIERSAPEPGSDPESLGYSLDEMAGIVIRILQDIGLIKDFPPLIVFFGHGSSSLNNPHESAYNCGACSGGRGGPNARAFATMANDPRVRKRIAEKGILLPDDVRFVGAYHNTCNDNVEYYDLDLLPRSLRPLFRRIEKSVNETRARNAHERARRFESAPLDLSPAAALEHVEQRAEDLSQARPEYNHATNALVFVGRREWSRGLFIDRRVFLTSYDPGIDDENVSILTRILQAAIPVCAGISLEYYFSTVDTEGYGCGSKLPHNVASMLGVMTGAASDLRPGLSQQMVEIHEPMRILFVIETTPEKMLGIIAANPGIALLVQGNWVQLAVLDAETSTIQKYVNGQFEPYLMESHQLPEVKTSMEWYRGHRDHLGFASIAEGTPQTMTTDNAVPHLEKGGPS</sequence>
<dbReference type="Proteomes" id="UP000316095">
    <property type="component" value="Unassembled WGS sequence"/>
</dbReference>
<proteinExistence type="inferred from homology"/>
<evidence type="ECO:0000256" key="4">
    <source>
        <dbReference type="ARBA" id="ARBA00022833"/>
    </source>
</evidence>
<evidence type="ECO:0000256" key="2">
    <source>
        <dbReference type="ARBA" id="ARBA00022475"/>
    </source>
</evidence>
<keyword evidence="9" id="KW-1185">Reference proteome</keyword>
<keyword evidence="5 6" id="KW-0472">Membrane</keyword>
<evidence type="ECO:0000256" key="1">
    <source>
        <dbReference type="ARBA" id="ARBA00022448"/>
    </source>
</evidence>
<dbReference type="PANTHER" id="PTHR38344">
    <property type="entry name" value="UPF0753 PROTEIN AQ_863"/>
    <property type="match status" value="1"/>
</dbReference>
<keyword evidence="3 6" id="KW-0479">Metal-binding</keyword>
<accession>A0A5C5XBA6</accession>
<evidence type="ECO:0000256" key="7">
    <source>
        <dbReference type="SAM" id="MobiDB-lite"/>
    </source>
</evidence>
<evidence type="ECO:0000313" key="9">
    <source>
        <dbReference type="Proteomes" id="UP000316095"/>
    </source>
</evidence>
<feature type="binding site" evidence="6">
    <location>
        <position position="704"/>
    </location>
    <ligand>
        <name>Zn(2+)</name>
        <dbReference type="ChEBI" id="CHEBI:29105"/>
    </ligand>
</feature>
<keyword evidence="1 6" id="KW-0813">Transport</keyword>
<dbReference type="GO" id="GO:0008270">
    <property type="term" value="F:zinc ion binding"/>
    <property type="evidence" value="ECO:0007669"/>
    <property type="project" value="UniProtKB-UniRule"/>
</dbReference>
<dbReference type="PANTHER" id="PTHR38344:SF1">
    <property type="entry name" value="INORGANIC CARBON TRANSPORTER SUBUNIT DABA-RELATED"/>
    <property type="match status" value="1"/>
</dbReference>
<comment type="cofactor">
    <cofactor evidence="6">
        <name>Zn(2+)</name>
        <dbReference type="ChEBI" id="CHEBI:29105"/>
    </cofactor>
</comment>
<comment type="subunit">
    <text evidence="6">Forms a complex with DabB.</text>
</comment>
<dbReference type="OrthoDB" id="9805101at2"/>
<comment type="subcellular location">
    <subcellularLocation>
        <location evidence="6">Cell membrane</location>
        <topology evidence="6">Peripheral membrane protein</topology>
    </subcellularLocation>
</comment>
<comment type="caution">
    <text evidence="8">The sequence shown here is derived from an EMBL/GenBank/DDBJ whole genome shotgun (WGS) entry which is preliminary data.</text>
</comment>
<dbReference type="Pfam" id="PF10070">
    <property type="entry name" value="DabA"/>
    <property type="match status" value="1"/>
</dbReference>
<evidence type="ECO:0000256" key="6">
    <source>
        <dbReference type="HAMAP-Rule" id="MF_01871"/>
    </source>
</evidence>
<name>A0A5C5XBA6_9PLAN</name>
<protein>
    <recommendedName>
        <fullName evidence="6">Probable inorganic carbon transporter subunit DabA</fullName>
    </recommendedName>
</protein>
<feature type="binding site" evidence="6">
    <location>
        <position position="518"/>
    </location>
    <ligand>
        <name>Zn(2+)</name>
        <dbReference type="ChEBI" id="CHEBI:29105"/>
    </ligand>
</feature>
<feature type="binding site" evidence="6">
    <location>
        <position position="520"/>
    </location>
    <ligand>
        <name>Zn(2+)</name>
        <dbReference type="ChEBI" id="CHEBI:29105"/>
    </ligand>
</feature>
<dbReference type="HAMAP" id="MF_01871">
    <property type="entry name" value="DabA"/>
    <property type="match status" value="1"/>
</dbReference>
<feature type="compositionally biased region" description="Polar residues" evidence="7">
    <location>
        <begin position="175"/>
        <end position="189"/>
    </location>
</feature>
<dbReference type="InterPro" id="IPR018752">
    <property type="entry name" value="DabA"/>
</dbReference>
<keyword evidence="2 6" id="KW-1003">Cell membrane</keyword>